<sequence length="186" mass="20212">MEILTLILLASALAMDSFAVSITAGISLKRFKASTMLRISLIFAFFQGVMPVIGWSLGLNFVEIISSYDHWVVFVLLGIIGGKMIYEALQHQEEAHSINIYSNRTICLLGIATSIDALAVGFSFSLLEVHIIYPALIIGVTTFIFSFGGLTIGLKLGSIFRSKIELIGGIILVGIGFKVLIEHVFA</sequence>
<dbReference type="HAMAP" id="MF_01521">
    <property type="entry name" value="MntP_pump"/>
    <property type="match status" value="1"/>
</dbReference>
<feature type="transmembrane region" description="Helical" evidence="8">
    <location>
        <begin position="166"/>
        <end position="185"/>
    </location>
</feature>
<proteinExistence type="inferred from homology"/>
<keyword evidence="3 8" id="KW-0812">Transmembrane</keyword>
<dbReference type="EMBL" id="JAGUCN010000013">
    <property type="protein sequence ID" value="MBS2212171.1"/>
    <property type="molecule type" value="Genomic_DNA"/>
</dbReference>
<protein>
    <recommendedName>
        <fullName evidence="8">Putative manganese efflux pump MntP</fullName>
    </recommendedName>
</protein>
<evidence type="ECO:0000256" key="4">
    <source>
        <dbReference type="ARBA" id="ARBA00022989"/>
    </source>
</evidence>
<feature type="transmembrane region" description="Helical" evidence="8">
    <location>
        <begin position="6"/>
        <end position="28"/>
    </location>
</feature>
<dbReference type="InterPro" id="IPR003810">
    <property type="entry name" value="Mntp/YtaF"/>
</dbReference>
<name>A0ABS5KB55_9BACT</name>
<dbReference type="Pfam" id="PF02659">
    <property type="entry name" value="Mntp"/>
    <property type="match status" value="1"/>
</dbReference>
<keyword evidence="5 8" id="KW-0406">Ion transport</keyword>
<evidence type="ECO:0000256" key="3">
    <source>
        <dbReference type="ARBA" id="ARBA00022692"/>
    </source>
</evidence>
<keyword evidence="1 8" id="KW-0813">Transport</keyword>
<organism evidence="9 10">
    <name type="scientific">Carboxylicivirga mesophila</name>
    <dbReference type="NCBI Taxonomy" id="1166478"/>
    <lineage>
        <taxon>Bacteria</taxon>
        <taxon>Pseudomonadati</taxon>
        <taxon>Bacteroidota</taxon>
        <taxon>Bacteroidia</taxon>
        <taxon>Marinilabiliales</taxon>
        <taxon>Marinilabiliaceae</taxon>
        <taxon>Carboxylicivirga</taxon>
    </lineage>
</organism>
<feature type="transmembrane region" description="Helical" evidence="8">
    <location>
        <begin position="68"/>
        <end position="86"/>
    </location>
</feature>
<dbReference type="Proteomes" id="UP000721861">
    <property type="component" value="Unassembled WGS sequence"/>
</dbReference>
<feature type="transmembrane region" description="Helical" evidence="8">
    <location>
        <begin position="40"/>
        <end position="62"/>
    </location>
</feature>
<evidence type="ECO:0000256" key="1">
    <source>
        <dbReference type="ARBA" id="ARBA00022448"/>
    </source>
</evidence>
<evidence type="ECO:0000313" key="9">
    <source>
        <dbReference type="EMBL" id="MBS2212171.1"/>
    </source>
</evidence>
<accession>A0ABS5KB55</accession>
<dbReference type="PANTHER" id="PTHR35529">
    <property type="entry name" value="MANGANESE EFFLUX PUMP MNTP-RELATED"/>
    <property type="match status" value="1"/>
</dbReference>
<evidence type="ECO:0000256" key="5">
    <source>
        <dbReference type="ARBA" id="ARBA00023065"/>
    </source>
</evidence>
<keyword evidence="4 8" id="KW-1133">Transmembrane helix</keyword>
<keyword evidence="7 8" id="KW-0464">Manganese</keyword>
<gene>
    <name evidence="8" type="primary">mntP</name>
    <name evidence="9" type="ORF">KEM09_12200</name>
</gene>
<comment type="function">
    <text evidence="8">Probably functions as a manganese efflux pump.</text>
</comment>
<keyword evidence="6 8" id="KW-0472">Membrane</keyword>
<evidence type="ECO:0000256" key="8">
    <source>
        <dbReference type="HAMAP-Rule" id="MF_01521"/>
    </source>
</evidence>
<comment type="subcellular location">
    <subcellularLocation>
        <location evidence="8">Cell membrane</location>
        <topology evidence="8">Multi-pass membrane protein</topology>
    </subcellularLocation>
</comment>
<evidence type="ECO:0000256" key="6">
    <source>
        <dbReference type="ARBA" id="ARBA00023136"/>
    </source>
</evidence>
<reference evidence="9 10" key="1">
    <citation type="journal article" date="2014" name="Int. J. Syst. Evol. Microbiol.">
        <title>Carboxylicivirga gen. nov. in the family Marinilabiliaceae with two novel species, Carboxylicivirga mesophila sp. nov. and Carboxylicivirga taeanensis sp. nov., and reclassification of Cytophaga fermentans as Saccharicrinis fermentans gen. nov., comb. nov.</title>
        <authorList>
            <person name="Yang S.H."/>
            <person name="Seo H.S."/>
            <person name="Woo J.H."/>
            <person name="Oh H.M."/>
            <person name="Jang H."/>
            <person name="Lee J.H."/>
            <person name="Kim S.J."/>
            <person name="Kwon K.K."/>
        </authorList>
    </citation>
    <scope>NUCLEOTIDE SEQUENCE [LARGE SCALE GENOMIC DNA]</scope>
    <source>
        <strain evidence="9 10">JCM 18290</strain>
    </source>
</reference>
<dbReference type="InterPro" id="IPR022929">
    <property type="entry name" value="Put_MntP"/>
</dbReference>
<dbReference type="PANTHER" id="PTHR35529:SF1">
    <property type="entry name" value="MANGANESE EFFLUX PUMP MNTP-RELATED"/>
    <property type="match status" value="1"/>
</dbReference>
<evidence type="ECO:0000313" key="10">
    <source>
        <dbReference type="Proteomes" id="UP000721861"/>
    </source>
</evidence>
<feature type="transmembrane region" description="Helical" evidence="8">
    <location>
        <begin position="131"/>
        <end position="154"/>
    </location>
</feature>
<evidence type="ECO:0000256" key="7">
    <source>
        <dbReference type="ARBA" id="ARBA00023211"/>
    </source>
</evidence>
<dbReference type="RefSeq" id="WP_212228672.1">
    <property type="nucleotide sequence ID" value="NZ_JAGUCN010000013.1"/>
</dbReference>
<comment type="similarity">
    <text evidence="8">Belongs to the MntP (TC 9.B.29) family.</text>
</comment>
<keyword evidence="2 8" id="KW-1003">Cell membrane</keyword>
<feature type="transmembrane region" description="Helical" evidence="8">
    <location>
        <begin position="106"/>
        <end position="125"/>
    </location>
</feature>
<keyword evidence="10" id="KW-1185">Reference proteome</keyword>
<comment type="caution">
    <text evidence="9">The sequence shown here is derived from an EMBL/GenBank/DDBJ whole genome shotgun (WGS) entry which is preliminary data.</text>
</comment>
<evidence type="ECO:0000256" key="2">
    <source>
        <dbReference type="ARBA" id="ARBA00022475"/>
    </source>
</evidence>